<proteinExistence type="inferred from homology"/>
<evidence type="ECO:0000256" key="2">
    <source>
        <dbReference type="SAM" id="MobiDB-lite"/>
    </source>
</evidence>
<accession>A0A2T2P6Q3</accession>
<feature type="compositionally biased region" description="Basic and acidic residues" evidence="2">
    <location>
        <begin position="425"/>
        <end position="441"/>
    </location>
</feature>
<dbReference type="PROSITE" id="PS51471">
    <property type="entry name" value="FE2OG_OXY"/>
    <property type="match status" value="1"/>
</dbReference>
<organism evidence="4 5">
    <name type="scientific">Corynespora cassiicola Philippines</name>
    <dbReference type="NCBI Taxonomy" id="1448308"/>
    <lineage>
        <taxon>Eukaryota</taxon>
        <taxon>Fungi</taxon>
        <taxon>Dikarya</taxon>
        <taxon>Ascomycota</taxon>
        <taxon>Pezizomycotina</taxon>
        <taxon>Dothideomycetes</taxon>
        <taxon>Pleosporomycetidae</taxon>
        <taxon>Pleosporales</taxon>
        <taxon>Corynesporascaceae</taxon>
        <taxon>Corynespora</taxon>
    </lineage>
</organism>
<sequence length="1014" mass="114179">MSINLLDLISQNQPHFQTHQALLVIGLQNDFIHPDGRLPVGLRSGFLDRIHALIPRFRQLSANVIWVRTQYEADRMANDPTTGEGDAVVVGGLVDGVESSTDDDDDLPKDLVPPTQSRSSKHKKRALDLLKRVSARKRPVPREEAQAAAEEDEELFLLQKSKNGPACLPNTFGADFVESIKQTIKSSDTVVPTTNYSAFQGTSLLLILRAKLVTELYICGCITNVSVLATVIDAARHGIKINVVGDCLGFRRQARHDIALKRMEDFFDANIVSSVDILDRDRPGEPRKRRTSQDGSKGSSDNLATLVDRLQLNEASPTHQPNSTQAPRPTLDTPTLSDEQFAERLSQGARVPSSEQARQPAKQNLVKSKIRMRSRADKPKRDSEPRQSREFKEPSKAESKPPAKSQPSGSPSADDPRPTSITKAESSDKLRENLLKRDHSLKASSSQPSLPSPNSEAKERSPASRMRLALSRAPKSDSNKVLPAQPQTLPKSSPDSTVCDPPRSSSTSTMGKKLQSLATFSVLRPGDRIADGDSRIIYDFFPADLRHPTDPSKPLRELIFHQLYNEVRWQRMLHQQGEVPRLVCCQGEFGADGSMPIYRHPTDQALPLLHFSPKVDVIRKRAEKLVGHPLNHVLIQMYRSGNDYISEHSDKTLDIVQGSSIVNVSFGAQRTMRLRTKKSAKSDDSEDRETQRVAMPHNSMFVLGLKSNEKWLHGIQPDKRMQSERSEAETDYSGIRISLTFRHIGTFLDHESSTIWGQGATSKDQRDAQDVINNDDEESEKMVRAFSKENHSSTFDWDEHYGDGFDVLHLHAPPEDLPILFGSNNIVETKMVQIFLAENNIKHTFMEAAALDKQYELDRQVCYRDNDVNHTEVAIAVPILLYLDHYQPMDRDDRGRICSANSYEVFIMVSAVLKYWVNRHVPTYYIDFVHQLESLEERLAFSPGPFISGRRFSIGDCSAWPAIDELITNWDGWSEERLPKLTEYYRMLWKKKASVKKLRAGLPQIRKKATTEDS</sequence>
<dbReference type="SUPFAM" id="SSF52499">
    <property type="entry name" value="Isochorismatase-like hydrolases"/>
    <property type="match status" value="1"/>
</dbReference>
<dbReference type="InterPro" id="IPR036282">
    <property type="entry name" value="Glutathione-S-Trfase_C_sf"/>
</dbReference>
<feature type="compositionally biased region" description="Low complexity" evidence="2">
    <location>
        <begin position="444"/>
        <end position="455"/>
    </location>
</feature>
<dbReference type="InterPro" id="IPR000868">
    <property type="entry name" value="Isochorismatase-like_dom"/>
</dbReference>
<dbReference type="GO" id="GO:0006307">
    <property type="term" value="P:DNA alkylation repair"/>
    <property type="evidence" value="ECO:0007669"/>
    <property type="project" value="InterPro"/>
</dbReference>
<evidence type="ECO:0000259" key="3">
    <source>
        <dbReference type="PROSITE" id="PS51471"/>
    </source>
</evidence>
<feature type="compositionally biased region" description="Basic and acidic residues" evidence="2">
    <location>
        <begin position="374"/>
        <end position="401"/>
    </location>
</feature>
<protein>
    <recommendedName>
        <fullName evidence="3">Fe2OG dioxygenase domain-containing protein</fullName>
    </recommendedName>
</protein>
<dbReference type="CDD" id="cd00431">
    <property type="entry name" value="cysteine_hydrolases"/>
    <property type="match status" value="1"/>
</dbReference>
<feature type="compositionally biased region" description="Polar residues" evidence="2">
    <location>
        <begin position="353"/>
        <end position="366"/>
    </location>
</feature>
<dbReference type="AlphaFoldDB" id="A0A2T2P6Q3"/>
<feature type="domain" description="Fe2OG dioxygenase" evidence="3">
    <location>
        <begin position="629"/>
        <end position="745"/>
    </location>
</feature>
<dbReference type="PANTHER" id="PTHR31212:SF5">
    <property type="entry name" value="ISOCHORISMATASE FAMILY PROTEIN FAMILY (AFU_ORTHOLOGUE AFUA_3G14500)"/>
    <property type="match status" value="1"/>
</dbReference>
<dbReference type="Gene3D" id="3.40.50.850">
    <property type="entry name" value="Isochorismatase-like"/>
    <property type="match status" value="1"/>
</dbReference>
<reference evidence="4 5" key="1">
    <citation type="journal article" date="2018" name="Front. Microbiol.">
        <title>Genome-Wide Analysis of Corynespora cassiicola Leaf Fall Disease Putative Effectors.</title>
        <authorList>
            <person name="Lopez D."/>
            <person name="Ribeiro S."/>
            <person name="Label P."/>
            <person name="Fumanal B."/>
            <person name="Venisse J.S."/>
            <person name="Kohler A."/>
            <person name="de Oliveira R.R."/>
            <person name="Labutti K."/>
            <person name="Lipzen A."/>
            <person name="Lail K."/>
            <person name="Bauer D."/>
            <person name="Ohm R.A."/>
            <person name="Barry K.W."/>
            <person name="Spatafora J."/>
            <person name="Grigoriev I.V."/>
            <person name="Martin F.M."/>
            <person name="Pujade-Renaud V."/>
        </authorList>
    </citation>
    <scope>NUCLEOTIDE SEQUENCE [LARGE SCALE GENOMIC DNA]</scope>
    <source>
        <strain evidence="4 5">Philippines</strain>
    </source>
</reference>
<evidence type="ECO:0000256" key="1">
    <source>
        <dbReference type="ARBA" id="ARBA00006336"/>
    </source>
</evidence>
<name>A0A2T2P6Q3_CORCC</name>
<dbReference type="Pfam" id="PF13532">
    <property type="entry name" value="2OG-FeII_Oxy_2"/>
    <property type="match status" value="1"/>
</dbReference>
<dbReference type="InterPro" id="IPR032854">
    <property type="entry name" value="ALKBH3"/>
</dbReference>
<dbReference type="GO" id="GO:0051213">
    <property type="term" value="F:dioxygenase activity"/>
    <property type="evidence" value="ECO:0007669"/>
    <property type="project" value="InterPro"/>
</dbReference>
<dbReference type="Proteomes" id="UP000240883">
    <property type="component" value="Unassembled WGS sequence"/>
</dbReference>
<dbReference type="InterPro" id="IPR036380">
    <property type="entry name" value="Isochorismatase-like_sf"/>
</dbReference>
<dbReference type="Pfam" id="PF00857">
    <property type="entry name" value="Isochorismatase"/>
    <property type="match status" value="1"/>
</dbReference>
<feature type="compositionally biased region" description="Polar residues" evidence="2">
    <location>
        <begin position="293"/>
        <end position="302"/>
    </location>
</feature>
<comment type="similarity">
    <text evidence="1">Belongs to the isochorismatase family.</text>
</comment>
<evidence type="ECO:0000313" key="5">
    <source>
        <dbReference type="Proteomes" id="UP000240883"/>
    </source>
</evidence>
<dbReference type="SUPFAM" id="SSF51197">
    <property type="entry name" value="Clavaminate synthase-like"/>
    <property type="match status" value="1"/>
</dbReference>
<feature type="region of interest" description="Disordered" evidence="2">
    <location>
        <begin position="315"/>
        <end position="512"/>
    </location>
</feature>
<dbReference type="EMBL" id="KZ678129">
    <property type="protein sequence ID" value="PSN73375.1"/>
    <property type="molecule type" value="Genomic_DNA"/>
</dbReference>
<keyword evidence="5" id="KW-1185">Reference proteome</keyword>
<feature type="compositionally biased region" description="Polar residues" evidence="2">
    <location>
        <begin position="485"/>
        <end position="496"/>
    </location>
</feature>
<dbReference type="InterPro" id="IPR037151">
    <property type="entry name" value="AlkB-like_sf"/>
</dbReference>
<feature type="compositionally biased region" description="Polar residues" evidence="2">
    <location>
        <begin position="315"/>
        <end position="338"/>
    </location>
</feature>
<gene>
    <name evidence="4" type="ORF">BS50DRAFT_542954</name>
</gene>
<feature type="region of interest" description="Disordered" evidence="2">
    <location>
        <begin position="98"/>
        <end position="125"/>
    </location>
</feature>
<dbReference type="PANTHER" id="PTHR31212">
    <property type="entry name" value="ALPHA-KETOGLUTARATE-DEPENDENT DIOXYGENASE ALKB HOMOLOG 3"/>
    <property type="match status" value="1"/>
</dbReference>
<evidence type="ECO:0000313" key="4">
    <source>
        <dbReference type="EMBL" id="PSN73375.1"/>
    </source>
</evidence>
<dbReference type="SUPFAM" id="SSF47616">
    <property type="entry name" value="GST C-terminal domain-like"/>
    <property type="match status" value="1"/>
</dbReference>
<dbReference type="Gene3D" id="2.60.120.590">
    <property type="entry name" value="Alpha-ketoglutarate-dependent dioxygenase AlkB-like"/>
    <property type="match status" value="1"/>
</dbReference>
<dbReference type="STRING" id="1448308.A0A2T2P6Q3"/>
<dbReference type="OrthoDB" id="445341at2759"/>
<dbReference type="Pfam" id="PF13410">
    <property type="entry name" value="GST_C_2"/>
    <property type="match status" value="1"/>
</dbReference>
<dbReference type="InterPro" id="IPR005123">
    <property type="entry name" value="Oxoglu/Fe-dep_dioxygenase_dom"/>
</dbReference>
<feature type="region of interest" description="Disordered" evidence="2">
    <location>
        <begin position="278"/>
        <end position="302"/>
    </location>
</feature>
<dbReference type="InterPro" id="IPR027450">
    <property type="entry name" value="AlkB-like"/>
</dbReference>